<keyword evidence="4" id="KW-1185">Reference proteome</keyword>
<dbReference type="InterPro" id="IPR013517">
    <property type="entry name" value="FG-GAP"/>
</dbReference>
<evidence type="ECO:0000256" key="2">
    <source>
        <dbReference type="SAM" id="MobiDB-lite"/>
    </source>
</evidence>
<protein>
    <recommendedName>
        <fullName evidence="5">FG-GAP repeat protein</fullName>
    </recommendedName>
</protein>
<dbReference type="EMBL" id="LYDR01000051">
    <property type="protein sequence ID" value="ODA33563.1"/>
    <property type="molecule type" value="Genomic_DNA"/>
</dbReference>
<accession>A0A1C3EK13</accession>
<gene>
    <name evidence="3" type="ORF">A6X21_18630</name>
</gene>
<evidence type="ECO:0000313" key="3">
    <source>
        <dbReference type="EMBL" id="ODA33563.1"/>
    </source>
</evidence>
<dbReference type="STRING" id="1841610.A6X21_18630"/>
<reference evidence="3 4" key="1">
    <citation type="submission" date="2016-05" db="EMBL/GenBank/DDBJ databases">
        <title>Genomic and physiological characterization of Planctopirus sp. isolated from fresh water lake.</title>
        <authorList>
            <person name="Subhash Y."/>
            <person name="Ramana C."/>
        </authorList>
    </citation>
    <scope>NUCLEOTIDE SEQUENCE [LARGE SCALE GENOMIC DNA]</scope>
    <source>
        <strain evidence="3 4">JC280</strain>
    </source>
</reference>
<dbReference type="Gene3D" id="2.130.10.130">
    <property type="entry name" value="Integrin alpha, N-terminal"/>
    <property type="match status" value="2"/>
</dbReference>
<organism evidence="3 4">
    <name type="scientific">Planctopirus hydrillae</name>
    <dbReference type="NCBI Taxonomy" id="1841610"/>
    <lineage>
        <taxon>Bacteria</taxon>
        <taxon>Pseudomonadati</taxon>
        <taxon>Planctomycetota</taxon>
        <taxon>Planctomycetia</taxon>
        <taxon>Planctomycetales</taxon>
        <taxon>Planctomycetaceae</taxon>
        <taxon>Planctopirus</taxon>
    </lineage>
</organism>
<proteinExistence type="predicted"/>
<evidence type="ECO:0000256" key="1">
    <source>
        <dbReference type="ARBA" id="ARBA00022729"/>
    </source>
</evidence>
<keyword evidence="1" id="KW-0732">Signal</keyword>
<dbReference type="AlphaFoldDB" id="A0A1C3EK13"/>
<dbReference type="Pfam" id="PF13517">
    <property type="entry name" value="FG-GAP_3"/>
    <property type="match status" value="2"/>
</dbReference>
<dbReference type="RefSeq" id="WP_165603703.1">
    <property type="nucleotide sequence ID" value="NZ_LYDR01000051.1"/>
</dbReference>
<feature type="region of interest" description="Disordered" evidence="2">
    <location>
        <begin position="797"/>
        <end position="830"/>
    </location>
</feature>
<dbReference type="PANTHER" id="PTHR46580:SF4">
    <property type="entry name" value="ATP_GTP-BINDING PROTEIN"/>
    <property type="match status" value="1"/>
</dbReference>
<evidence type="ECO:0000313" key="4">
    <source>
        <dbReference type="Proteomes" id="UP000094828"/>
    </source>
</evidence>
<dbReference type="Proteomes" id="UP000094828">
    <property type="component" value="Unassembled WGS sequence"/>
</dbReference>
<feature type="region of interest" description="Disordered" evidence="2">
    <location>
        <begin position="758"/>
        <end position="777"/>
    </location>
</feature>
<dbReference type="InterPro" id="IPR028994">
    <property type="entry name" value="Integrin_alpha_N"/>
</dbReference>
<comment type="caution">
    <text evidence="3">The sequence shown here is derived from an EMBL/GenBank/DDBJ whole genome shotgun (WGS) entry which is preliminary data.</text>
</comment>
<dbReference type="SUPFAM" id="SSF69318">
    <property type="entry name" value="Integrin alpha N-terminal domain"/>
    <property type="match status" value="2"/>
</dbReference>
<feature type="compositionally biased region" description="Basic and acidic residues" evidence="2">
    <location>
        <begin position="768"/>
        <end position="777"/>
    </location>
</feature>
<sequence length="830" mass="90210">MEAMLQAIIRGSQMWITPGAYLSGRFMPQHLLRGAAIVLAAFQFCSLATAQMTEESSRLAGYYGFGPLEVMKLEDRSKFLHSADLNHDGLIDLLAVDNSHNRIDLLLQRKETTPHAVASREVNKVQQSSLFEHVKLPVDHEILSLTTGDFDKDGRTDIAYLGAPDQLVILYQPEKGTWNRKFEQRVADMSTASWSLAAGDLNQDDRTDLVVLGERETSLFLQLASGQMAPVQKLLNTSEKMGLVQISDLNGDGLADLVYLAGEGNNRKLGVRFGRGNKTLGAEFLFDLDRPRSVTLANIDAQPGNEIVTIDSRNGRIRLSKIEMEARKAGELPDRLVQFGFGPGGTAKDRSVAIGDVDQDGLTDILVSDGAASRVLLFRQDPRFGLDLGTGWPSLKGADQIRLANIDGVPGLEMIVQSVAEKSLGVTSFRDDRIPFPELISIDTEPVAIEMADLDGDGQVELLFLEASKSGRDYSSKLRALTHNGTKFVPFKFGDQESYTVPLKGRAEGMLAGDLTGNNRSELLVFQGAGKSPVVLSFGDQGVVSEINSTGPLGPGMAGAMGTSIAEFGNAKGLLISQDNLVRFVTYDQAKGWQIVMQYTAPESNARLMGGTTIELDGQPGPEVVLYDGGLNKLRVYRQAPEGLVAWKEIDMGDFPFLQFKTGDFNGDHQQDLLVVGTDRMAVLYSGGVSPRIAELGQFEMTQEKTYPADLVAGDFNDDGWTDLAIIDTRSQYLQLVQYRPSTGLEAALSFRVFEQKSFDDDEGGSGEPREGIAADVTGDGRTDLILLAKDRVLIYPQDTVESPEPARTTQKTPASPSSTGAQAQPAKAR</sequence>
<name>A0A1C3EK13_9PLAN</name>
<evidence type="ECO:0008006" key="5">
    <source>
        <dbReference type="Google" id="ProtNLM"/>
    </source>
</evidence>
<dbReference type="PANTHER" id="PTHR46580">
    <property type="entry name" value="SENSOR KINASE-RELATED"/>
    <property type="match status" value="1"/>
</dbReference>
<feature type="compositionally biased region" description="Polar residues" evidence="2">
    <location>
        <begin position="808"/>
        <end position="823"/>
    </location>
</feature>